<dbReference type="GO" id="GO:0003700">
    <property type="term" value="F:DNA-binding transcription factor activity"/>
    <property type="evidence" value="ECO:0007669"/>
    <property type="project" value="TreeGrafter"/>
</dbReference>
<keyword evidence="1 2" id="KW-0238">DNA-binding</keyword>
<dbReference type="Proteomes" id="UP000189735">
    <property type="component" value="Unassembled WGS sequence"/>
</dbReference>
<reference evidence="5" key="1">
    <citation type="submission" date="2017-02" db="EMBL/GenBank/DDBJ databases">
        <authorList>
            <person name="Varghese N."/>
            <person name="Submissions S."/>
        </authorList>
    </citation>
    <scope>NUCLEOTIDE SEQUENCE [LARGE SCALE GENOMIC DNA]</scope>
    <source>
        <strain evidence="5">VKM Ac-2052</strain>
    </source>
</reference>
<dbReference type="InterPro" id="IPR050109">
    <property type="entry name" value="HTH-type_TetR-like_transc_reg"/>
</dbReference>
<dbReference type="Pfam" id="PF17928">
    <property type="entry name" value="TetR_C_22"/>
    <property type="match status" value="1"/>
</dbReference>
<evidence type="ECO:0000256" key="1">
    <source>
        <dbReference type="ARBA" id="ARBA00023125"/>
    </source>
</evidence>
<name>A0A1T4YN87_9MICO</name>
<dbReference type="PROSITE" id="PS50977">
    <property type="entry name" value="HTH_TETR_2"/>
    <property type="match status" value="1"/>
</dbReference>
<dbReference type="InterPro" id="IPR001647">
    <property type="entry name" value="HTH_TetR"/>
</dbReference>
<dbReference type="EMBL" id="FUYG01000015">
    <property type="protein sequence ID" value="SKB03287.1"/>
    <property type="molecule type" value="Genomic_DNA"/>
</dbReference>
<feature type="DNA-binding region" description="H-T-H motif" evidence="2">
    <location>
        <begin position="46"/>
        <end position="65"/>
    </location>
</feature>
<evidence type="ECO:0000313" key="4">
    <source>
        <dbReference type="EMBL" id="SKB03287.1"/>
    </source>
</evidence>
<dbReference type="RefSeq" id="WP_052521682.1">
    <property type="nucleotide sequence ID" value="NZ_FUYG01000015.1"/>
</dbReference>
<dbReference type="PANTHER" id="PTHR30055">
    <property type="entry name" value="HTH-TYPE TRANSCRIPTIONAL REGULATOR RUTR"/>
    <property type="match status" value="1"/>
</dbReference>
<dbReference type="PANTHER" id="PTHR30055:SF226">
    <property type="entry name" value="HTH-TYPE TRANSCRIPTIONAL REGULATOR PKSA"/>
    <property type="match status" value="1"/>
</dbReference>
<dbReference type="Pfam" id="PF00440">
    <property type="entry name" value="TetR_N"/>
    <property type="match status" value="1"/>
</dbReference>
<organism evidence="4 5">
    <name type="scientific">Agreia bicolorata</name>
    <dbReference type="NCBI Taxonomy" id="110935"/>
    <lineage>
        <taxon>Bacteria</taxon>
        <taxon>Bacillati</taxon>
        <taxon>Actinomycetota</taxon>
        <taxon>Actinomycetes</taxon>
        <taxon>Micrococcales</taxon>
        <taxon>Microbacteriaceae</taxon>
        <taxon>Agreia</taxon>
    </lineage>
</organism>
<accession>A0A1T4YN87</accession>
<feature type="domain" description="HTH tetR-type" evidence="3">
    <location>
        <begin position="23"/>
        <end position="83"/>
    </location>
</feature>
<dbReference type="InterPro" id="IPR041674">
    <property type="entry name" value="TetR_C_22"/>
</dbReference>
<protein>
    <submittedName>
        <fullName evidence="4">Transcriptional regulator, TetR family</fullName>
    </submittedName>
</protein>
<dbReference type="InterPro" id="IPR009057">
    <property type="entry name" value="Homeodomain-like_sf"/>
</dbReference>
<dbReference type="PRINTS" id="PR00455">
    <property type="entry name" value="HTHTETR"/>
</dbReference>
<dbReference type="SUPFAM" id="SSF46689">
    <property type="entry name" value="Homeodomain-like"/>
    <property type="match status" value="1"/>
</dbReference>
<dbReference type="Gene3D" id="1.10.357.10">
    <property type="entry name" value="Tetracycline Repressor, domain 2"/>
    <property type="match status" value="1"/>
</dbReference>
<evidence type="ECO:0000259" key="3">
    <source>
        <dbReference type="PROSITE" id="PS50977"/>
    </source>
</evidence>
<dbReference type="GO" id="GO:0000976">
    <property type="term" value="F:transcription cis-regulatory region binding"/>
    <property type="evidence" value="ECO:0007669"/>
    <property type="project" value="TreeGrafter"/>
</dbReference>
<proteinExistence type="predicted"/>
<evidence type="ECO:0000256" key="2">
    <source>
        <dbReference type="PROSITE-ProRule" id="PRU00335"/>
    </source>
</evidence>
<sequence>MSHETVDIARAALRRSPRQDRSAQRIESILDATAALIDEVGYGNVSPTLIAKRVGMSGPGIYRYFDGMTAIAAALATRNLTRLMQASHDALESRDAEWQELLGRVILAYCELYKTEPGFRWLRLGDAIDRNLIDNTDSNRTVLAHQLGELFFERFEVSRKRPDLLKHVEVVIEIVDTLTAKAFETDPRGDQFFIDECTRLAIGYLEDFLERTQSYVTN</sequence>
<evidence type="ECO:0000313" key="5">
    <source>
        <dbReference type="Proteomes" id="UP000189735"/>
    </source>
</evidence>
<dbReference type="AlphaFoldDB" id="A0A1T4YN87"/>
<gene>
    <name evidence="4" type="ORF">SAMN06295879_3699</name>
</gene>